<name>A0AAE0WU83_9PEZI</name>
<sequence>MMFPLVQHIDMLPHLHTQHNYYNSELADVHKTLGKQYKKLARAERALDQREEKGLSRKEKKKLQWARSVTRNIVQKLEWQRRIVEDDLRRCNNLIAWHEPSVYHLPTKPWTAHLPQSPFTPFSPYSPAGPSPWHAPAMPPRPQYWDLSVIRERRRSSPNVSSTDSGFYEPAMYGRPVFGDHADIAIDTNHIFAHEIMSASVYSPVEGAAFTPDSRSKKSSLSSEKDDVPELVKSPPISYARAGAACDVDELRGHRRRFSENAIQFIESRMATAKDHHRGASVGPVPSDRRRGD</sequence>
<dbReference type="Proteomes" id="UP001274830">
    <property type="component" value="Unassembled WGS sequence"/>
</dbReference>
<dbReference type="AlphaFoldDB" id="A0AAE0WU83"/>
<reference evidence="2" key="1">
    <citation type="submission" date="2023-07" db="EMBL/GenBank/DDBJ databases">
        <title>Black Yeasts Isolated from many extreme environments.</title>
        <authorList>
            <person name="Coleine C."/>
            <person name="Stajich J.E."/>
            <person name="Selbmann L."/>
        </authorList>
    </citation>
    <scope>NUCLEOTIDE SEQUENCE</scope>
    <source>
        <strain evidence="2">CCFEE 5485</strain>
    </source>
</reference>
<feature type="region of interest" description="Disordered" evidence="1">
    <location>
        <begin position="209"/>
        <end position="234"/>
    </location>
</feature>
<evidence type="ECO:0000313" key="2">
    <source>
        <dbReference type="EMBL" id="KAK3678021.1"/>
    </source>
</evidence>
<organism evidence="2 3">
    <name type="scientific">Recurvomyces mirabilis</name>
    <dbReference type="NCBI Taxonomy" id="574656"/>
    <lineage>
        <taxon>Eukaryota</taxon>
        <taxon>Fungi</taxon>
        <taxon>Dikarya</taxon>
        <taxon>Ascomycota</taxon>
        <taxon>Pezizomycotina</taxon>
        <taxon>Dothideomycetes</taxon>
        <taxon>Dothideomycetidae</taxon>
        <taxon>Mycosphaerellales</taxon>
        <taxon>Teratosphaeriaceae</taxon>
        <taxon>Recurvomyces</taxon>
    </lineage>
</organism>
<proteinExistence type="predicted"/>
<keyword evidence="3" id="KW-1185">Reference proteome</keyword>
<accession>A0AAE0WU83</accession>
<gene>
    <name evidence="2" type="ORF">LTR78_002116</name>
</gene>
<evidence type="ECO:0000313" key="3">
    <source>
        <dbReference type="Proteomes" id="UP001274830"/>
    </source>
</evidence>
<protein>
    <submittedName>
        <fullName evidence="2">Uncharacterized protein</fullName>
    </submittedName>
</protein>
<comment type="caution">
    <text evidence="2">The sequence shown here is derived from an EMBL/GenBank/DDBJ whole genome shotgun (WGS) entry which is preliminary data.</text>
</comment>
<feature type="region of interest" description="Disordered" evidence="1">
    <location>
        <begin position="269"/>
        <end position="293"/>
    </location>
</feature>
<evidence type="ECO:0000256" key="1">
    <source>
        <dbReference type="SAM" id="MobiDB-lite"/>
    </source>
</evidence>
<dbReference type="EMBL" id="JAUTXT010000005">
    <property type="protein sequence ID" value="KAK3678021.1"/>
    <property type="molecule type" value="Genomic_DNA"/>
</dbReference>